<gene>
    <name evidence="1" type="ORF">J2Z17_004911</name>
</gene>
<reference evidence="1 2" key="1">
    <citation type="submission" date="2021-03" db="EMBL/GenBank/DDBJ databases">
        <title>Genomic Encyclopedia of Type Strains, Phase IV (KMG-IV): sequencing the most valuable type-strain genomes for metagenomic binning, comparative biology and taxonomic classification.</title>
        <authorList>
            <person name="Goeker M."/>
        </authorList>
    </citation>
    <scope>NUCLEOTIDE SEQUENCE [LARGE SCALE GENOMIC DNA]</scope>
    <source>
        <strain evidence="1 2">DSM 21600</strain>
    </source>
</reference>
<dbReference type="Pfam" id="PF06996">
    <property type="entry name" value="T6SS_TssG"/>
    <property type="match status" value="1"/>
</dbReference>
<organism evidence="1 2">
    <name type="scientific">Rhizobium halophytocola</name>
    <dbReference type="NCBI Taxonomy" id="735519"/>
    <lineage>
        <taxon>Bacteria</taxon>
        <taxon>Pseudomonadati</taxon>
        <taxon>Pseudomonadota</taxon>
        <taxon>Alphaproteobacteria</taxon>
        <taxon>Hyphomicrobiales</taxon>
        <taxon>Rhizobiaceae</taxon>
        <taxon>Rhizobium/Agrobacterium group</taxon>
        <taxon>Rhizobium</taxon>
    </lineage>
</organism>
<dbReference type="EMBL" id="JAGGJU010000018">
    <property type="protein sequence ID" value="MBP1853450.1"/>
    <property type="molecule type" value="Genomic_DNA"/>
</dbReference>
<proteinExistence type="predicted"/>
<dbReference type="NCBIfam" id="TIGR03347">
    <property type="entry name" value="VI_chp_1"/>
    <property type="match status" value="1"/>
</dbReference>
<comment type="caution">
    <text evidence="1">The sequence shown here is derived from an EMBL/GenBank/DDBJ whole genome shotgun (WGS) entry which is preliminary data.</text>
</comment>
<keyword evidence="2" id="KW-1185">Reference proteome</keyword>
<evidence type="ECO:0000313" key="1">
    <source>
        <dbReference type="EMBL" id="MBP1853450.1"/>
    </source>
</evidence>
<protein>
    <submittedName>
        <fullName evidence="1">Type VI secretion system protein ImpH</fullName>
    </submittedName>
</protein>
<accession>A0ABS4E675</accession>
<dbReference type="Proteomes" id="UP000759443">
    <property type="component" value="Unassembled WGS sequence"/>
</dbReference>
<dbReference type="PANTHER" id="PTHR35564:SF4">
    <property type="entry name" value="CYTOPLASMIC PROTEIN"/>
    <property type="match status" value="1"/>
</dbReference>
<evidence type="ECO:0000313" key="2">
    <source>
        <dbReference type="Proteomes" id="UP000759443"/>
    </source>
</evidence>
<name>A0ABS4E675_9HYPH</name>
<dbReference type="InterPro" id="IPR010732">
    <property type="entry name" value="T6SS_TssG-like"/>
</dbReference>
<dbReference type="PANTHER" id="PTHR35564">
    <property type="match status" value="1"/>
</dbReference>
<dbReference type="RefSeq" id="WP_209949303.1">
    <property type="nucleotide sequence ID" value="NZ_JAGGJU010000018.1"/>
</dbReference>
<sequence>MKHEDLSGEAALASLLAEDPGRFEPTTAYRIAQTLAGDDALQRMPHIDVRPAALPVSGFRRRGDKVELRSTFSALVGALGSLPPGYNDLILKEERNRSHGLSSFIALFAERFADLFVAAGEKYRIARRIRWQPRAQGNTFARVLLSLTGFGTANLTETSNVEEETLLRYAGHFANRTRNAVNLEALLSDFTGLPIAVSMFQPRWITIPERERSRMGGLGAPRLGVDSVAGQAVRDLGSGFRLVVGPVGYDDYLTLSPGTERMREICALARLFVGSGLQFDVQVVLRKTEIPLSRMSGPQSTRLGWNSWARVAPAAEDSGEAVVRESQALAVVG</sequence>